<keyword evidence="2" id="KW-1185">Reference proteome</keyword>
<protein>
    <submittedName>
        <fullName evidence="1">Uncharacterized protein</fullName>
    </submittedName>
</protein>
<organism evidence="1 2">
    <name type="scientific">Grifola frondosa</name>
    <name type="common">Maitake</name>
    <name type="synonym">Polyporus frondosus</name>
    <dbReference type="NCBI Taxonomy" id="5627"/>
    <lineage>
        <taxon>Eukaryota</taxon>
        <taxon>Fungi</taxon>
        <taxon>Dikarya</taxon>
        <taxon>Basidiomycota</taxon>
        <taxon>Agaricomycotina</taxon>
        <taxon>Agaricomycetes</taxon>
        <taxon>Polyporales</taxon>
        <taxon>Grifolaceae</taxon>
        <taxon>Grifola</taxon>
    </lineage>
</organism>
<reference evidence="1 2" key="1">
    <citation type="submission" date="2016-03" db="EMBL/GenBank/DDBJ databases">
        <title>Whole genome sequencing of Grifola frondosa 9006-11.</title>
        <authorList>
            <person name="Min B."/>
            <person name="Park H."/>
            <person name="Kim J.-G."/>
            <person name="Cho H."/>
            <person name="Oh Y.-L."/>
            <person name="Kong W.-S."/>
            <person name="Choi I.-G."/>
        </authorList>
    </citation>
    <scope>NUCLEOTIDE SEQUENCE [LARGE SCALE GENOMIC DNA]</scope>
    <source>
        <strain evidence="1 2">9006-11</strain>
    </source>
</reference>
<sequence length="101" mass="11343">MQSDLFTSPPQAAKHEVHMHVSVREVGIHTHACDFTGTGTGLGLIIRSYSEADNFKRLGLRASHIPTLTMPGEQPTYKYAYRNRIHRIYASPHSAREVPQT</sequence>
<proteinExistence type="predicted"/>
<name>A0A1C7LQV3_GRIFR</name>
<accession>A0A1C7LQV3</accession>
<dbReference type="AlphaFoldDB" id="A0A1C7LQV3"/>
<dbReference type="Proteomes" id="UP000092993">
    <property type="component" value="Unassembled WGS sequence"/>
</dbReference>
<dbReference type="EMBL" id="LUGG01000025">
    <property type="protein sequence ID" value="OBZ67052.1"/>
    <property type="molecule type" value="Genomic_DNA"/>
</dbReference>
<evidence type="ECO:0000313" key="1">
    <source>
        <dbReference type="EMBL" id="OBZ67052.1"/>
    </source>
</evidence>
<evidence type="ECO:0000313" key="2">
    <source>
        <dbReference type="Proteomes" id="UP000092993"/>
    </source>
</evidence>
<gene>
    <name evidence="1" type="ORF">A0H81_13011</name>
</gene>
<comment type="caution">
    <text evidence="1">The sequence shown here is derived from an EMBL/GenBank/DDBJ whole genome shotgun (WGS) entry which is preliminary data.</text>
</comment>